<dbReference type="Proteomes" id="UP001161325">
    <property type="component" value="Unassembled WGS sequence"/>
</dbReference>
<evidence type="ECO:0000256" key="2">
    <source>
        <dbReference type="ARBA" id="ARBA00023015"/>
    </source>
</evidence>
<reference evidence="9" key="1">
    <citation type="submission" date="2022-08" db="EMBL/GenBank/DDBJ databases">
        <title>Draft genome sequencing of Roseisolibacter agri AW1220.</title>
        <authorList>
            <person name="Tobiishi Y."/>
            <person name="Tonouchi A."/>
        </authorList>
    </citation>
    <scope>NUCLEOTIDE SEQUENCE</scope>
    <source>
        <strain evidence="9">AW1220</strain>
    </source>
</reference>
<dbReference type="Pfam" id="PF04542">
    <property type="entry name" value="Sigma70_r2"/>
    <property type="match status" value="1"/>
</dbReference>
<dbReference type="InterPro" id="IPR007627">
    <property type="entry name" value="RNA_pol_sigma70_r2"/>
</dbReference>
<dbReference type="InterPro" id="IPR036388">
    <property type="entry name" value="WH-like_DNA-bd_sf"/>
</dbReference>
<evidence type="ECO:0000313" key="10">
    <source>
        <dbReference type="Proteomes" id="UP001161325"/>
    </source>
</evidence>
<evidence type="ECO:0000259" key="8">
    <source>
        <dbReference type="Pfam" id="PF08281"/>
    </source>
</evidence>
<dbReference type="InterPro" id="IPR013249">
    <property type="entry name" value="RNA_pol_sigma70_r4_t2"/>
</dbReference>
<comment type="caution">
    <text evidence="9">The sequence shown here is derived from an EMBL/GenBank/DDBJ whole genome shotgun (WGS) entry which is preliminary data.</text>
</comment>
<dbReference type="SUPFAM" id="SSF88946">
    <property type="entry name" value="Sigma2 domain of RNA polymerase sigma factors"/>
    <property type="match status" value="1"/>
</dbReference>
<evidence type="ECO:0000256" key="5">
    <source>
        <dbReference type="ARBA" id="ARBA00023163"/>
    </source>
</evidence>
<dbReference type="Gene3D" id="1.10.10.10">
    <property type="entry name" value="Winged helix-like DNA-binding domain superfamily/Winged helix DNA-binding domain"/>
    <property type="match status" value="1"/>
</dbReference>
<dbReference type="Gene3D" id="1.10.1740.10">
    <property type="match status" value="1"/>
</dbReference>
<keyword evidence="4" id="KW-0238">DNA-binding</keyword>
<dbReference type="GO" id="GO:0003677">
    <property type="term" value="F:DNA binding"/>
    <property type="evidence" value="ECO:0007669"/>
    <property type="project" value="UniProtKB-KW"/>
</dbReference>
<dbReference type="NCBIfam" id="TIGR02937">
    <property type="entry name" value="sigma70-ECF"/>
    <property type="match status" value="1"/>
</dbReference>
<dbReference type="GO" id="GO:0016987">
    <property type="term" value="F:sigma factor activity"/>
    <property type="evidence" value="ECO:0007669"/>
    <property type="project" value="UniProtKB-KW"/>
</dbReference>
<feature type="domain" description="RNA polymerase sigma factor 70 region 4 type 2" evidence="8">
    <location>
        <begin position="146"/>
        <end position="196"/>
    </location>
</feature>
<dbReference type="InterPro" id="IPR013325">
    <property type="entry name" value="RNA_pol_sigma_r2"/>
</dbReference>
<dbReference type="CDD" id="cd06171">
    <property type="entry name" value="Sigma70_r4"/>
    <property type="match status" value="1"/>
</dbReference>
<dbReference type="PANTHER" id="PTHR43133:SF8">
    <property type="entry name" value="RNA POLYMERASE SIGMA FACTOR HI_1459-RELATED"/>
    <property type="match status" value="1"/>
</dbReference>
<proteinExistence type="inferred from homology"/>
<dbReference type="InterPro" id="IPR014284">
    <property type="entry name" value="RNA_pol_sigma-70_dom"/>
</dbReference>
<sequence>MLAMRPDPETATAPPATAPPSASPDAARWALAARAAAGDTAAFTALVAELHPVVHRWALVFAADPDEADDVAQEAFVLMHRQLAAFRGEAPLAAWLYRIVRRAAGQRRRTTQRRHRLATSAGALPERDVYLTDPGARVDRQWVAARIREVFGGLPRRQREIFDLADLQGYDPAEIAAMTGLNPATVRANLYKARAAVRAHLIARHPGAAELTG</sequence>
<keyword evidence="5" id="KW-0804">Transcription</keyword>
<evidence type="ECO:0000256" key="3">
    <source>
        <dbReference type="ARBA" id="ARBA00023082"/>
    </source>
</evidence>
<keyword evidence="10" id="KW-1185">Reference proteome</keyword>
<keyword evidence="3" id="KW-0731">Sigma factor</keyword>
<accession>A0AA37QA41</accession>
<dbReference type="InterPro" id="IPR013324">
    <property type="entry name" value="RNA_pol_sigma_r3/r4-like"/>
</dbReference>
<dbReference type="Pfam" id="PF08281">
    <property type="entry name" value="Sigma70_r4_2"/>
    <property type="match status" value="1"/>
</dbReference>
<gene>
    <name evidence="9" type="primary">algU_2</name>
    <name evidence="9" type="ORF">rosag_16590</name>
</gene>
<feature type="region of interest" description="Disordered" evidence="6">
    <location>
        <begin position="1"/>
        <end position="25"/>
    </location>
</feature>
<protein>
    <submittedName>
        <fullName evidence="9">RNA polymerase sigma factor</fullName>
    </submittedName>
</protein>
<comment type="similarity">
    <text evidence="1">Belongs to the sigma-70 factor family. ECF subfamily.</text>
</comment>
<evidence type="ECO:0000259" key="7">
    <source>
        <dbReference type="Pfam" id="PF04542"/>
    </source>
</evidence>
<dbReference type="EMBL" id="BRXS01000002">
    <property type="protein sequence ID" value="GLC25146.1"/>
    <property type="molecule type" value="Genomic_DNA"/>
</dbReference>
<dbReference type="InterPro" id="IPR039425">
    <property type="entry name" value="RNA_pol_sigma-70-like"/>
</dbReference>
<evidence type="ECO:0000256" key="4">
    <source>
        <dbReference type="ARBA" id="ARBA00023125"/>
    </source>
</evidence>
<dbReference type="PANTHER" id="PTHR43133">
    <property type="entry name" value="RNA POLYMERASE ECF-TYPE SIGMA FACTO"/>
    <property type="match status" value="1"/>
</dbReference>
<dbReference type="GO" id="GO:0006352">
    <property type="term" value="P:DNA-templated transcription initiation"/>
    <property type="evidence" value="ECO:0007669"/>
    <property type="project" value="InterPro"/>
</dbReference>
<evidence type="ECO:0000256" key="6">
    <source>
        <dbReference type="SAM" id="MobiDB-lite"/>
    </source>
</evidence>
<evidence type="ECO:0000313" key="9">
    <source>
        <dbReference type="EMBL" id="GLC25146.1"/>
    </source>
</evidence>
<dbReference type="SUPFAM" id="SSF88659">
    <property type="entry name" value="Sigma3 and sigma4 domains of RNA polymerase sigma factors"/>
    <property type="match status" value="1"/>
</dbReference>
<dbReference type="AlphaFoldDB" id="A0AA37QA41"/>
<keyword evidence="2" id="KW-0805">Transcription regulation</keyword>
<organism evidence="9 10">
    <name type="scientific">Roseisolibacter agri</name>
    <dbReference type="NCBI Taxonomy" id="2014610"/>
    <lineage>
        <taxon>Bacteria</taxon>
        <taxon>Pseudomonadati</taxon>
        <taxon>Gemmatimonadota</taxon>
        <taxon>Gemmatimonadia</taxon>
        <taxon>Gemmatimonadales</taxon>
        <taxon>Gemmatimonadaceae</taxon>
        <taxon>Roseisolibacter</taxon>
    </lineage>
</organism>
<feature type="domain" description="RNA polymerase sigma-70 region 2" evidence="7">
    <location>
        <begin position="46"/>
        <end position="114"/>
    </location>
</feature>
<name>A0AA37QA41_9BACT</name>
<evidence type="ECO:0000256" key="1">
    <source>
        <dbReference type="ARBA" id="ARBA00010641"/>
    </source>
</evidence>